<feature type="compositionally biased region" description="Pro residues" evidence="1">
    <location>
        <begin position="572"/>
        <end position="589"/>
    </location>
</feature>
<feature type="compositionally biased region" description="Basic residues" evidence="1">
    <location>
        <begin position="118"/>
        <end position="127"/>
    </location>
</feature>
<feature type="region of interest" description="Disordered" evidence="1">
    <location>
        <begin position="99"/>
        <end position="134"/>
    </location>
</feature>
<feature type="region of interest" description="Disordered" evidence="1">
    <location>
        <begin position="407"/>
        <end position="479"/>
    </location>
</feature>
<feature type="region of interest" description="Disordered" evidence="1">
    <location>
        <begin position="52"/>
        <end position="71"/>
    </location>
</feature>
<evidence type="ECO:0000313" key="2">
    <source>
        <dbReference type="EMBL" id="KAK7241176.1"/>
    </source>
</evidence>
<evidence type="ECO:0000313" key="3">
    <source>
        <dbReference type="Proteomes" id="UP001363151"/>
    </source>
</evidence>
<organism evidence="2 3">
    <name type="scientific">Aureococcus anophagefferens</name>
    <name type="common">Harmful bloom alga</name>
    <dbReference type="NCBI Taxonomy" id="44056"/>
    <lineage>
        <taxon>Eukaryota</taxon>
        <taxon>Sar</taxon>
        <taxon>Stramenopiles</taxon>
        <taxon>Ochrophyta</taxon>
        <taxon>Pelagophyceae</taxon>
        <taxon>Pelagomonadales</taxon>
        <taxon>Pelagomonadaceae</taxon>
        <taxon>Aureococcus</taxon>
    </lineage>
</organism>
<name>A0ABR1FYA8_AURAN</name>
<dbReference type="Proteomes" id="UP001363151">
    <property type="component" value="Unassembled WGS sequence"/>
</dbReference>
<feature type="region of interest" description="Disordered" evidence="1">
    <location>
        <begin position="529"/>
        <end position="596"/>
    </location>
</feature>
<proteinExistence type="predicted"/>
<keyword evidence="3" id="KW-1185">Reference proteome</keyword>
<comment type="caution">
    <text evidence="2">The sequence shown here is derived from an EMBL/GenBank/DDBJ whole genome shotgun (WGS) entry which is preliminary data.</text>
</comment>
<sequence length="596" mass="63081">MERMSSMDIGSLPDSTWGDIVEQGGLGISFDESPDTVLLTTPGEGGGIAAQLSKRGSTQMRPRNSSLGTSYDAQRPALSTRLRALSTLEARGEIDAMQKGSLKDACDRGALNSPNPRARNRRNRRRLLSSPDNAAGIGEALDRYHNTGGADKAPVQKLLRNSLAAALDASPDPMQHLGDDLQNLMSLDDMGGGNFGDRGSLTRGRADSGGLARFSFGLGDLSYNGAGGAGSAGARRPSVGDLDAGSFPRGSLRGSSLLELRDSAFSFGDEAISHAAALAAGESYRARADSAGESAAGSHFGARGSFVAPKRACRGSRKLTRRPSPQHWDFGASDGAGGPPPPPLFGDDISDEALGRVDWGDNEGGFELELDGVLDAPGSYTGQSPGHRQSARDAALLFGGEHTAPAAALKRRRSKSGDAPSFASGAKHRRRRAPKPAAPKPAAAPARRPRRREPRGVRRRRRPRAPKPGDPPPAKPDVVIIPTQNKDVCKICDTVTWKHAPTRAYFKWCKGCKRFHAIHAFAGKLKASKCDESRARGRAGYMRRKDAPPARPGAPGARRSSPRAPLRRPRRGAPPQPPPPPMAPAPDANPSPSRRS</sequence>
<reference evidence="2 3" key="1">
    <citation type="submission" date="2024-03" db="EMBL/GenBank/DDBJ databases">
        <title>Aureococcus anophagefferens CCMP1851 and Kratosvirus quantuckense: Draft genome of a second virus-susceptible host strain in the model system.</title>
        <authorList>
            <person name="Chase E."/>
            <person name="Truchon A.R."/>
            <person name="Schepens W."/>
            <person name="Wilhelm S.W."/>
        </authorList>
    </citation>
    <scope>NUCLEOTIDE SEQUENCE [LARGE SCALE GENOMIC DNA]</scope>
    <source>
        <strain evidence="2 3">CCMP1851</strain>
    </source>
</reference>
<feature type="compositionally biased region" description="Basic residues" evidence="1">
    <location>
        <begin position="447"/>
        <end position="465"/>
    </location>
</feature>
<feature type="compositionally biased region" description="Pro residues" evidence="1">
    <location>
        <begin position="466"/>
        <end position="475"/>
    </location>
</feature>
<feature type="compositionally biased region" description="Low complexity" evidence="1">
    <location>
        <begin position="553"/>
        <end position="564"/>
    </location>
</feature>
<accession>A0ABR1FYA8</accession>
<dbReference type="EMBL" id="JBBJCI010000204">
    <property type="protein sequence ID" value="KAK7241176.1"/>
    <property type="molecule type" value="Genomic_DNA"/>
</dbReference>
<feature type="compositionally biased region" description="Polar residues" evidence="1">
    <location>
        <begin position="54"/>
        <end position="71"/>
    </location>
</feature>
<feature type="compositionally biased region" description="Basic residues" evidence="1">
    <location>
        <begin position="312"/>
        <end position="321"/>
    </location>
</feature>
<evidence type="ECO:0000256" key="1">
    <source>
        <dbReference type="SAM" id="MobiDB-lite"/>
    </source>
</evidence>
<protein>
    <recommendedName>
        <fullName evidence="4">GATA-type domain-containing protein</fullName>
    </recommendedName>
</protein>
<gene>
    <name evidence="2" type="ORF">SO694_00051058</name>
</gene>
<evidence type="ECO:0008006" key="4">
    <source>
        <dbReference type="Google" id="ProtNLM"/>
    </source>
</evidence>
<feature type="region of interest" description="Disordered" evidence="1">
    <location>
        <begin position="312"/>
        <end position="351"/>
    </location>
</feature>